<accession>A0AAW9VD70</accession>
<evidence type="ECO:0000259" key="1">
    <source>
        <dbReference type="Pfam" id="PF22479"/>
    </source>
</evidence>
<dbReference type="Pfam" id="PF22479">
    <property type="entry name" value="Pam3_gp18"/>
    <property type="match status" value="1"/>
</dbReference>
<sequence length="105" mass="12069">MMKERLIEIPVTSKNQEMDVTLGDKAYHLKLTHNEFCGWMLDVYTISRELMVGGIPLLSGINVLEQYRYLGFNGSLSLICENDEMETSFHELGKGNKLYYLETIS</sequence>
<evidence type="ECO:0000313" key="3">
    <source>
        <dbReference type="Proteomes" id="UP000449944"/>
    </source>
</evidence>
<dbReference type="InterPro" id="IPR054252">
    <property type="entry name" value="Pam3_gp18"/>
</dbReference>
<dbReference type="EMBL" id="WLUB01000047">
    <property type="protein sequence ID" value="MTC35812.1"/>
    <property type="molecule type" value="Genomic_DNA"/>
</dbReference>
<dbReference type="Proteomes" id="UP000449944">
    <property type="component" value="Unassembled WGS sequence"/>
</dbReference>
<dbReference type="AlphaFoldDB" id="A0AAW9VD70"/>
<proteinExistence type="predicted"/>
<reference evidence="2 3" key="1">
    <citation type="submission" date="2019-10" db="EMBL/GenBank/DDBJ databases">
        <title>Comparative genomic analysis of Providencia.</title>
        <authorList>
            <person name="Yuan C."/>
            <person name="Wei Y."/>
            <person name="Yin Z."/>
        </authorList>
    </citation>
    <scope>NUCLEOTIDE SEQUENCE [LARGE SCALE GENOMIC DNA]</scope>
    <source>
        <strain evidence="3">wls1934</strain>
    </source>
</reference>
<feature type="domain" description="Cyanophage baseplate Pam3 plug gp18" evidence="1">
    <location>
        <begin position="7"/>
        <end position="102"/>
    </location>
</feature>
<organism evidence="2 3">
    <name type="scientific">Providencia alcalifaciens</name>
    <dbReference type="NCBI Taxonomy" id="126385"/>
    <lineage>
        <taxon>Bacteria</taxon>
        <taxon>Pseudomonadati</taxon>
        <taxon>Pseudomonadota</taxon>
        <taxon>Gammaproteobacteria</taxon>
        <taxon>Enterobacterales</taxon>
        <taxon>Morganellaceae</taxon>
        <taxon>Providencia</taxon>
    </lineage>
</organism>
<name>A0AAW9VD70_9GAMM</name>
<protein>
    <recommendedName>
        <fullName evidence="1">Cyanophage baseplate Pam3 plug gp18 domain-containing protein</fullName>
    </recommendedName>
</protein>
<comment type="caution">
    <text evidence="2">The sequence shown here is derived from an EMBL/GenBank/DDBJ whole genome shotgun (WGS) entry which is preliminary data.</text>
</comment>
<gene>
    <name evidence="2" type="ORF">GKR67_14465</name>
</gene>
<evidence type="ECO:0000313" key="2">
    <source>
        <dbReference type="EMBL" id="MTC35812.1"/>
    </source>
</evidence>